<dbReference type="EMBL" id="DSDK01000260">
    <property type="protein sequence ID" value="HDR50902.1"/>
    <property type="molecule type" value="Genomic_DNA"/>
</dbReference>
<dbReference type="SUPFAM" id="SSF51338">
    <property type="entry name" value="Composite domain of metallo-dependent hydrolases"/>
    <property type="match status" value="1"/>
</dbReference>
<proteinExistence type="predicted"/>
<dbReference type="InterPro" id="IPR011059">
    <property type="entry name" value="Metal-dep_hydrolase_composite"/>
</dbReference>
<dbReference type="Gene3D" id="3.20.20.140">
    <property type="entry name" value="Metal-dependent hydrolases"/>
    <property type="match status" value="1"/>
</dbReference>
<dbReference type="Pfam" id="PF07969">
    <property type="entry name" value="Amidohydro_3"/>
    <property type="match status" value="1"/>
</dbReference>
<dbReference type="PANTHER" id="PTHR22642:SF2">
    <property type="entry name" value="PROTEIN LONG AFTER FAR-RED 3"/>
    <property type="match status" value="1"/>
</dbReference>
<dbReference type="PANTHER" id="PTHR22642">
    <property type="entry name" value="IMIDAZOLONEPROPIONASE"/>
    <property type="match status" value="1"/>
</dbReference>
<dbReference type="GO" id="GO:0016810">
    <property type="term" value="F:hydrolase activity, acting on carbon-nitrogen (but not peptide) bonds"/>
    <property type="evidence" value="ECO:0007669"/>
    <property type="project" value="InterPro"/>
</dbReference>
<organism evidence="2">
    <name type="scientific">Mariniphaga anaerophila</name>
    <dbReference type="NCBI Taxonomy" id="1484053"/>
    <lineage>
        <taxon>Bacteria</taxon>
        <taxon>Pseudomonadati</taxon>
        <taxon>Bacteroidota</taxon>
        <taxon>Bacteroidia</taxon>
        <taxon>Marinilabiliales</taxon>
        <taxon>Prolixibacteraceae</taxon>
        <taxon>Mariniphaga</taxon>
    </lineage>
</organism>
<evidence type="ECO:0000313" key="2">
    <source>
        <dbReference type="EMBL" id="HDR50902.1"/>
    </source>
</evidence>
<gene>
    <name evidence="2" type="ORF">ENN90_04675</name>
</gene>
<dbReference type="AlphaFoldDB" id="A0A831PL52"/>
<comment type="caution">
    <text evidence="2">The sequence shown here is derived from an EMBL/GenBank/DDBJ whole genome shotgun (WGS) entry which is preliminary data.</text>
</comment>
<dbReference type="InterPro" id="IPR013108">
    <property type="entry name" value="Amidohydro_3"/>
</dbReference>
<feature type="domain" description="Amidohydrolase 3" evidence="1">
    <location>
        <begin position="1"/>
        <end position="102"/>
    </location>
</feature>
<evidence type="ECO:0000259" key="1">
    <source>
        <dbReference type="Pfam" id="PF07969"/>
    </source>
</evidence>
<accession>A0A831PL52</accession>
<reference evidence="2" key="1">
    <citation type="journal article" date="2020" name="mSystems">
        <title>Genome- and Community-Level Interaction Insights into Carbon Utilization and Element Cycling Functions of Hydrothermarchaeota in Hydrothermal Sediment.</title>
        <authorList>
            <person name="Zhou Z."/>
            <person name="Liu Y."/>
            <person name="Xu W."/>
            <person name="Pan J."/>
            <person name="Luo Z.H."/>
            <person name="Li M."/>
        </authorList>
    </citation>
    <scope>NUCLEOTIDE SEQUENCE [LARGE SCALE GENOMIC DNA]</scope>
    <source>
        <strain evidence="2">SpSt-1217</strain>
    </source>
</reference>
<feature type="non-terminal residue" evidence="2">
    <location>
        <position position="1"/>
    </location>
</feature>
<dbReference type="Proteomes" id="UP000886047">
    <property type="component" value="Unassembled WGS sequence"/>
</dbReference>
<sequence>TDFPVEEIYPLFTFYASVFRTDHNNMPEGGFLPKEGLTREQTLRSITLWPAKASFEENEKGSLGPGKWADFVILDTDLMTASPQEVLHAKIESTWIAGEKVF</sequence>
<protein>
    <submittedName>
        <fullName evidence="2">Amidohydrolase</fullName>
    </submittedName>
</protein>
<name>A0A831PL52_9BACT</name>